<name>A0ABR9SCC3_9BURK</name>
<comment type="catalytic activity">
    <reaction evidence="1 16">
        <text>1-(5-phospho-beta-D-ribosyl)-ATP + diphosphate = 5-phospho-alpha-D-ribose 1-diphosphate + ATP</text>
        <dbReference type="Rhea" id="RHEA:18473"/>
        <dbReference type="ChEBI" id="CHEBI:30616"/>
        <dbReference type="ChEBI" id="CHEBI:33019"/>
        <dbReference type="ChEBI" id="CHEBI:58017"/>
        <dbReference type="ChEBI" id="CHEBI:73183"/>
        <dbReference type="EC" id="2.4.2.17"/>
    </reaction>
</comment>
<dbReference type="RefSeq" id="WP_193779577.1">
    <property type="nucleotide sequence ID" value="NZ_JADDOJ010000014.1"/>
</dbReference>
<dbReference type="Proteomes" id="UP000715965">
    <property type="component" value="Unassembled WGS sequence"/>
</dbReference>
<dbReference type="PANTHER" id="PTHR21403:SF8">
    <property type="entry name" value="ATP PHOSPHORIBOSYLTRANSFERASE"/>
    <property type="match status" value="1"/>
</dbReference>
<dbReference type="PROSITE" id="PS01316">
    <property type="entry name" value="ATP_P_PHORIBOSYLTR"/>
    <property type="match status" value="1"/>
</dbReference>
<gene>
    <name evidence="16" type="primary">hisG</name>
    <name evidence="18" type="ORF">IM725_05340</name>
</gene>
<evidence type="ECO:0000256" key="2">
    <source>
        <dbReference type="ARBA" id="ARBA00004496"/>
    </source>
</evidence>
<evidence type="ECO:0000256" key="4">
    <source>
        <dbReference type="ARBA" id="ARBA00009489"/>
    </source>
</evidence>
<dbReference type="InterPro" id="IPR013820">
    <property type="entry name" value="ATP_PRibTrfase_cat"/>
</dbReference>
<dbReference type="EC" id="2.4.2.17" evidence="6 16"/>
<keyword evidence="9 16" id="KW-0028">Amino-acid biosynthesis</keyword>
<evidence type="ECO:0000256" key="7">
    <source>
        <dbReference type="ARBA" id="ARBA00020998"/>
    </source>
</evidence>
<protein>
    <recommendedName>
        <fullName evidence="7 16">ATP phosphoribosyltransferase</fullName>
        <shortName evidence="16">ATP-PRT</shortName>
        <shortName evidence="16">ATP-PRTase</shortName>
        <ecNumber evidence="6 16">2.4.2.17</ecNumber>
    </recommendedName>
</protein>
<evidence type="ECO:0000313" key="19">
    <source>
        <dbReference type="Proteomes" id="UP000715965"/>
    </source>
</evidence>
<evidence type="ECO:0000256" key="3">
    <source>
        <dbReference type="ARBA" id="ARBA00004667"/>
    </source>
</evidence>
<dbReference type="NCBIfam" id="TIGR00070">
    <property type="entry name" value="hisG"/>
    <property type="match status" value="1"/>
</dbReference>
<comment type="domain">
    <text evidence="16">Lacks the C-terminal regulatory region which is replaced by HisZ.</text>
</comment>
<comment type="subcellular location">
    <subcellularLocation>
        <location evidence="2 16">Cytoplasm</location>
    </subcellularLocation>
</comment>
<keyword evidence="14 16" id="KW-0368">Histidine biosynthesis</keyword>
<evidence type="ECO:0000256" key="1">
    <source>
        <dbReference type="ARBA" id="ARBA00000915"/>
    </source>
</evidence>
<dbReference type="Gene3D" id="3.40.190.10">
    <property type="entry name" value="Periplasmic binding protein-like II"/>
    <property type="match status" value="2"/>
</dbReference>
<evidence type="ECO:0000256" key="13">
    <source>
        <dbReference type="ARBA" id="ARBA00022840"/>
    </source>
</evidence>
<comment type="caution">
    <text evidence="18">The sequence shown here is derived from an EMBL/GenBank/DDBJ whole genome shotgun (WGS) entry which is preliminary data.</text>
</comment>
<reference evidence="18 19" key="1">
    <citation type="submission" date="2020-10" db="EMBL/GenBank/DDBJ databases">
        <title>Draft genome of Ramlibacter aquaticus LMG 30558.</title>
        <authorList>
            <person name="Props R."/>
        </authorList>
    </citation>
    <scope>NUCLEOTIDE SEQUENCE [LARGE SCALE GENOMIC DNA]</scope>
    <source>
        <strain evidence="18 19">LMG 30558</strain>
    </source>
</reference>
<evidence type="ECO:0000256" key="11">
    <source>
        <dbReference type="ARBA" id="ARBA00022679"/>
    </source>
</evidence>
<evidence type="ECO:0000259" key="17">
    <source>
        <dbReference type="Pfam" id="PF01634"/>
    </source>
</evidence>
<evidence type="ECO:0000256" key="8">
    <source>
        <dbReference type="ARBA" id="ARBA00022490"/>
    </source>
</evidence>
<dbReference type="InterPro" id="IPR018198">
    <property type="entry name" value="ATP_PRibTrfase_CS"/>
</dbReference>
<comment type="similarity">
    <text evidence="4 16">Belongs to the ATP phosphoribosyltransferase family. Short subfamily.</text>
</comment>
<dbReference type="HAMAP" id="MF_01018">
    <property type="entry name" value="HisG_Short"/>
    <property type="match status" value="1"/>
</dbReference>
<organism evidence="18 19">
    <name type="scientific">Ramlibacter aquaticus</name>
    <dbReference type="NCBI Taxonomy" id="2780094"/>
    <lineage>
        <taxon>Bacteria</taxon>
        <taxon>Pseudomonadati</taxon>
        <taxon>Pseudomonadota</taxon>
        <taxon>Betaproteobacteria</taxon>
        <taxon>Burkholderiales</taxon>
        <taxon>Comamonadaceae</taxon>
        <taxon>Ramlibacter</taxon>
    </lineage>
</organism>
<sequence>MITLALSKGRIFDETLPLLAAAGIEVLEDPEKSRKLILPTSQPGVRVVLVRASDVPTYVQYGGADLGVTGLDTLIEHRAEWGGATGLYQPLDLHIAKCRVSVAVRADFDYANAVRQGSRLRVASKYVNIARDFFAAKGVHVDLIKLYGSMELAPLTGLADAIVDLVSTGNTLKANNLVEVERIMDISSRLVVNQASLKLKQDRIRPIIDAFAAAVAKRTSA</sequence>
<keyword evidence="10 16" id="KW-0328">Glycosyltransferase</keyword>
<evidence type="ECO:0000256" key="9">
    <source>
        <dbReference type="ARBA" id="ARBA00022605"/>
    </source>
</evidence>
<keyword evidence="8 16" id="KW-0963">Cytoplasm</keyword>
<dbReference type="CDD" id="cd13595">
    <property type="entry name" value="PBP2_HisGs"/>
    <property type="match status" value="1"/>
</dbReference>
<evidence type="ECO:0000256" key="15">
    <source>
        <dbReference type="ARBA" id="ARBA00024861"/>
    </source>
</evidence>
<dbReference type="SUPFAM" id="SSF53850">
    <property type="entry name" value="Periplasmic binding protein-like II"/>
    <property type="match status" value="1"/>
</dbReference>
<evidence type="ECO:0000256" key="6">
    <source>
        <dbReference type="ARBA" id="ARBA00011946"/>
    </source>
</evidence>
<dbReference type="Pfam" id="PF01634">
    <property type="entry name" value="HisG"/>
    <property type="match status" value="1"/>
</dbReference>
<dbReference type="PANTHER" id="PTHR21403">
    <property type="entry name" value="ATP PHOSPHORIBOSYLTRANSFERASE ATP-PRTASE"/>
    <property type="match status" value="1"/>
</dbReference>
<evidence type="ECO:0000256" key="14">
    <source>
        <dbReference type="ARBA" id="ARBA00023102"/>
    </source>
</evidence>
<keyword evidence="19" id="KW-1185">Reference proteome</keyword>
<dbReference type="GO" id="GO:0003879">
    <property type="term" value="F:ATP phosphoribosyltransferase activity"/>
    <property type="evidence" value="ECO:0007669"/>
    <property type="project" value="UniProtKB-EC"/>
</dbReference>
<comment type="subunit">
    <text evidence="5 16">Heteromultimer composed of HisG and HisZ subunits.</text>
</comment>
<keyword evidence="13 16" id="KW-0067">ATP-binding</keyword>
<evidence type="ECO:0000256" key="10">
    <source>
        <dbReference type="ARBA" id="ARBA00022676"/>
    </source>
</evidence>
<evidence type="ECO:0000313" key="18">
    <source>
        <dbReference type="EMBL" id="MBE7939998.1"/>
    </source>
</evidence>
<keyword evidence="11 16" id="KW-0808">Transferase</keyword>
<dbReference type="InterPro" id="IPR024893">
    <property type="entry name" value="ATP_PRibTrfase_HisG_short"/>
</dbReference>
<evidence type="ECO:0000256" key="16">
    <source>
        <dbReference type="HAMAP-Rule" id="MF_01018"/>
    </source>
</evidence>
<comment type="pathway">
    <text evidence="3 16">Amino-acid biosynthesis; L-histidine biosynthesis; L-histidine from 5-phospho-alpha-D-ribose 1-diphosphate: step 1/9.</text>
</comment>
<evidence type="ECO:0000256" key="5">
    <source>
        <dbReference type="ARBA" id="ARBA00011496"/>
    </source>
</evidence>
<keyword evidence="12 16" id="KW-0547">Nucleotide-binding</keyword>
<accession>A0ABR9SCC3</accession>
<dbReference type="InterPro" id="IPR001348">
    <property type="entry name" value="ATP_PRibTrfase_HisG"/>
</dbReference>
<comment type="function">
    <text evidence="15 16">Catalyzes the condensation of ATP and 5-phosphoribose 1-diphosphate to form N'-(5'-phosphoribosyl)-ATP (PR-ATP). Has a crucial role in the pathway because the rate of histidine biosynthesis seems to be controlled primarily by regulation of HisG enzymatic activity.</text>
</comment>
<feature type="domain" description="ATP phosphoribosyltransferase catalytic" evidence="17">
    <location>
        <begin position="51"/>
        <end position="211"/>
    </location>
</feature>
<dbReference type="EMBL" id="JADDOJ010000014">
    <property type="protein sequence ID" value="MBE7939998.1"/>
    <property type="molecule type" value="Genomic_DNA"/>
</dbReference>
<proteinExistence type="inferred from homology"/>
<evidence type="ECO:0000256" key="12">
    <source>
        <dbReference type="ARBA" id="ARBA00022741"/>
    </source>
</evidence>